<dbReference type="Pfam" id="PF02604">
    <property type="entry name" value="PhdYeFM_antitox"/>
    <property type="match status" value="1"/>
</dbReference>
<dbReference type="AlphaFoldDB" id="A0AAJ1AGI2"/>
<comment type="caution">
    <text evidence="3">The sequence shown here is derived from an EMBL/GenBank/DDBJ whole genome shotgun (WGS) entry which is preliminary data.</text>
</comment>
<accession>A0AAJ1AGI2</accession>
<reference evidence="3 4" key="1">
    <citation type="journal article" date="2021" name="bioRxiv">
        <title>Unraveling nitrogen, sulfur and carbon metabolic pathways and microbial community transcriptional responses to substrate deprivation and toxicity stresses in a bioreactor mimicking anoxic brackish coastal sediment conditions.</title>
        <authorList>
            <person name="Martins P.D."/>
            <person name="Echeveste M.J."/>
            <person name="Arshad A."/>
            <person name="Kurth J."/>
            <person name="Ouboter H."/>
            <person name="Jetten M.S.M."/>
            <person name="Welte C.U."/>
        </authorList>
    </citation>
    <scope>NUCLEOTIDE SEQUENCE [LARGE SCALE GENOMIC DNA]</scope>
    <source>
        <strain evidence="3">MAG_38</strain>
    </source>
</reference>
<protein>
    <recommendedName>
        <fullName evidence="2">Antitoxin</fullName>
    </recommendedName>
</protein>
<evidence type="ECO:0000256" key="1">
    <source>
        <dbReference type="ARBA" id="ARBA00009981"/>
    </source>
</evidence>
<dbReference type="NCBIfam" id="TIGR01552">
    <property type="entry name" value="phd_fam"/>
    <property type="match status" value="1"/>
</dbReference>
<gene>
    <name evidence="3" type="ORF">K8G79_02635</name>
</gene>
<comment type="similarity">
    <text evidence="1 2">Belongs to the phD/YefM antitoxin family.</text>
</comment>
<evidence type="ECO:0000313" key="4">
    <source>
        <dbReference type="Proteomes" id="UP001197609"/>
    </source>
</evidence>
<dbReference type="InterPro" id="IPR006442">
    <property type="entry name" value="Antitoxin_Phd/YefM"/>
</dbReference>
<comment type="function">
    <text evidence="2">Antitoxin component of a type II toxin-antitoxin (TA) system.</text>
</comment>
<name>A0AAJ1AGI2_9BACT</name>
<dbReference type="Proteomes" id="UP001197609">
    <property type="component" value="Unassembled WGS sequence"/>
</dbReference>
<organism evidence="3 4">
    <name type="scientific">Candidatus Methylomirabilis tolerans</name>
    <dbReference type="NCBI Taxonomy" id="3123416"/>
    <lineage>
        <taxon>Bacteria</taxon>
        <taxon>Candidatus Methylomirabilota</taxon>
        <taxon>Candidatus Methylomirabilia</taxon>
        <taxon>Candidatus Methylomirabilales</taxon>
        <taxon>Candidatus Methylomirabilaceae</taxon>
        <taxon>Candidatus Methylomirabilis</taxon>
    </lineage>
</organism>
<evidence type="ECO:0000256" key="2">
    <source>
        <dbReference type="RuleBase" id="RU362080"/>
    </source>
</evidence>
<evidence type="ECO:0000313" key="3">
    <source>
        <dbReference type="EMBL" id="MBZ0159033.1"/>
    </source>
</evidence>
<dbReference type="EMBL" id="JAIOIU010000031">
    <property type="protein sequence ID" value="MBZ0159033.1"/>
    <property type="molecule type" value="Genomic_DNA"/>
</dbReference>
<dbReference type="InterPro" id="IPR051416">
    <property type="entry name" value="phD-YefM_TA_antitoxins"/>
</dbReference>
<dbReference type="SUPFAM" id="SSF143120">
    <property type="entry name" value="YefM-like"/>
    <property type="match status" value="1"/>
</dbReference>
<dbReference type="InterPro" id="IPR036165">
    <property type="entry name" value="YefM-like_sf"/>
</dbReference>
<sequence>MSSVGVKELKNRLTQYLQRTKKGEEVIVTERGKPIALIQSIKSAEHIVSREARLAKLAAQGVITLPTEKPVKKVHLAKVTGTPISRTILEDRR</sequence>
<dbReference type="PANTHER" id="PTHR35377:SF8">
    <property type="entry name" value="ANTITOXIN VAPB22"/>
    <property type="match status" value="1"/>
</dbReference>
<dbReference type="PANTHER" id="PTHR35377">
    <property type="entry name" value="ANTITOXIN VAPB49-RELATED-RELATED"/>
    <property type="match status" value="1"/>
</dbReference>
<proteinExistence type="inferred from homology"/>
<dbReference type="Gene3D" id="3.40.1620.10">
    <property type="entry name" value="YefM-like domain"/>
    <property type="match status" value="1"/>
</dbReference>